<gene>
    <name evidence="1" type="ORF">NM208_g4787</name>
</gene>
<organism evidence="1 2">
    <name type="scientific">Fusarium decemcellulare</name>
    <dbReference type="NCBI Taxonomy" id="57161"/>
    <lineage>
        <taxon>Eukaryota</taxon>
        <taxon>Fungi</taxon>
        <taxon>Dikarya</taxon>
        <taxon>Ascomycota</taxon>
        <taxon>Pezizomycotina</taxon>
        <taxon>Sordariomycetes</taxon>
        <taxon>Hypocreomycetidae</taxon>
        <taxon>Hypocreales</taxon>
        <taxon>Nectriaceae</taxon>
        <taxon>Fusarium</taxon>
        <taxon>Fusarium decemcellulare species complex</taxon>
    </lineage>
</organism>
<evidence type="ECO:0000313" key="2">
    <source>
        <dbReference type="Proteomes" id="UP001148629"/>
    </source>
</evidence>
<proteinExistence type="predicted"/>
<accession>A0ACC1SJH5</accession>
<name>A0ACC1SJH5_9HYPO</name>
<comment type="caution">
    <text evidence="1">The sequence shown here is derived from an EMBL/GenBank/DDBJ whole genome shotgun (WGS) entry which is preliminary data.</text>
</comment>
<dbReference type="Proteomes" id="UP001148629">
    <property type="component" value="Unassembled WGS sequence"/>
</dbReference>
<keyword evidence="2" id="KW-1185">Reference proteome</keyword>
<sequence length="515" mass="55365">MTPIVISLCLGSISYGYDFSIITFTIGQPAWYAYFGLTTDPSDAALYKYSNDIVGAALGLFSTGAIIGAGFVAWVCDARGRKKSLIIAAIINIVGGALQAGSVHIAMFLTARALTGISAAMFVTVVPIYIAEVAPPSTRGLLVGQHGAFFSMWLLDGSMGLCWIVFQHPSATVSMALPARSSGAMADIGPVHLIIQGRPDEAWDILHRLHFNPKNSVSSEAFAKEEFYQIRSQIATDLAAYGHVSLVDLFKKPHFAKRMACAALVMFTSQACGNLVFYSNATILFSGLGFDTGLSLVMSAAYITWACVMNFVNASFLDRLGRVRSMVIGYVGGGVCIAIEAAIIAVYGGTTNRAALSGGVFILFCYITTFAGFCDTTLYVYCSEIFPTHIRSKGMAWSIAIFMLSTVPFLESSTVGFATIGWKYYIMFIVFSVLCPAALHIFCPETRGLALEEVNELFGDDVAVQVTNLSQEERDQLDNRIMIGISPLSDGMNDVADQGNDSKDKDLSQGSSLSV</sequence>
<dbReference type="EMBL" id="JANRMS010000374">
    <property type="protein sequence ID" value="KAJ3541040.1"/>
    <property type="molecule type" value="Genomic_DNA"/>
</dbReference>
<evidence type="ECO:0000313" key="1">
    <source>
        <dbReference type="EMBL" id="KAJ3541040.1"/>
    </source>
</evidence>
<protein>
    <submittedName>
        <fullName evidence="1">Uncharacterized protein</fullName>
    </submittedName>
</protein>
<reference evidence="1" key="1">
    <citation type="submission" date="2022-08" db="EMBL/GenBank/DDBJ databases">
        <title>Genome Sequence of Fusarium decemcellulare.</title>
        <authorList>
            <person name="Buettner E."/>
        </authorList>
    </citation>
    <scope>NUCLEOTIDE SEQUENCE</scope>
    <source>
        <strain evidence="1">Babe19</strain>
    </source>
</reference>